<accession>A0A3B1AAU2</accession>
<reference evidence="2" key="1">
    <citation type="submission" date="2018-06" db="EMBL/GenBank/DDBJ databases">
        <authorList>
            <person name="Zhirakovskaya E."/>
        </authorList>
    </citation>
    <scope>NUCLEOTIDE SEQUENCE</scope>
</reference>
<dbReference type="Pfam" id="PF07963">
    <property type="entry name" value="N_methyl"/>
    <property type="match status" value="1"/>
</dbReference>
<dbReference type="EMBL" id="UOFR01000032">
    <property type="protein sequence ID" value="VAW95349.1"/>
    <property type="molecule type" value="Genomic_DNA"/>
</dbReference>
<evidence type="ECO:0000256" key="1">
    <source>
        <dbReference type="SAM" id="Phobius"/>
    </source>
</evidence>
<evidence type="ECO:0008006" key="3">
    <source>
        <dbReference type="Google" id="ProtNLM"/>
    </source>
</evidence>
<name>A0A3B1AAU2_9ZZZZ</name>
<evidence type="ECO:0000313" key="2">
    <source>
        <dbReference type="EMBL" id="VAW95349.1"/>
    </source>
</evidence>
<dbReference type="PANTHER" id="PTHR30093:SF47">
    <property type="entry name" value="TYPE IV PILUS NON-CORE MINOR PILIN PILE"/>
    <property type="match status" value="1"/>
</dbReference>
<proteinExistence type="predicted"/>
<gene>
    <name evidence="2" type="ORF">MNBD_GAMMA21-1457</name>
</gene>
<dbReference type="InterPro" id="IPR045584">
    <property type="entry name" value="Pilin-like"/>
</dbReference>
<feature type="transmembrane region" description="Helical" evidence="1">
    <location>
        <begin position="16"/>
        <end position="37"/>
    </location>
</feature>
<dbReference type="AlphaFoldDB" id="A0A3B1AAU2"/>
<keyword evidence="1" id="KW-0812">Transmembrane</keyword>
<sequence length="146" mass="15471">MRTIIHTTFNSKGFSLIELMVTISILAIVAGIALPAYSGYMKSAYLSECAKEVGIIKLAQQEFFLENNAYFPNPANTSTGVVAIETDSLNIYTSSYTVQGNPVATASNIATANCTYSVTSTAAPSFTVTATGQNQLAATDTFTQTN</sequence>
<dbReference type="PANTHER" id="PTHR30093">
    <property type="entry name" value="GENERAL SECRETION PATHWAY PROTEIN G"/>
    <property type="match status" value="1"/>
</dbReference>
<organism evidence="2">
    <name type="scientific">hydrothermal vent metagenome</name>
    <dbReference type="NCBI Taxonomy" id="652676"/>
    <lineage>
        <taxon>unclassified sequences</taxon>
        <taxon>metagenomes</taxon>
        <taxon>ecological metagenomes</taxon>
    </lineage>
</organism>
<dbReference type="InterPro" id="IPR012902">
    <property type="entry name" value="N_methyl_site"/>
</dbReference>
<dbReference type="Gene3D" id="3.30.700.10">
    <property type="entry name" value="Glycoprotein, Type 4 Pilin"/>
    <property type="match status" value="1"/>
</dbReference>
<dbReference type="PROSITE" id="PS00409">
    <property type="entry name" value="PROKAR_NTER_METHYL"/>
    <property type="match status" value="1"/>
</dbReference>
<dbReference type="SUPFAM" id="SSF54523">
    <property type="entry name" value="Pili subunits"/>
    <property type="match status" value="1"/>
</dbReference>
<protein>
    <recommendedName>
        <fullName evidence="3">Type IV pilus biogenesis protein PilE</fullName>
    </recommendedName>
</protein>
<keyword evidence="1" id="KW-0472">Membrane</keyword>
<dbReference type="NCBIfam" id="TIGR02532">
    <property type="entry name" value="IV_pilin_GFxxxE"/>
    <property type="match status" value="1"/>
</dbReference>
<keyword evidence="1" id="KW-1133">Transmembrane helix</keyword>